<protein>
    <submittedName>
        <fullName evidence="1">Uncharacterized protein</fullName>
    </submittedName>
</protein>
<proteinExistence type="predicted"/>
<accession>K1XXL9</accession>
<name>K1XXL9_9BACT</name>
<dbReference type="AlphaFoldDB" id="K1XXL9"/>
<dbReference type="EMBL" id="AMFJ01034199">
    <property type="protein sequence ID" value="EKD29962.1"/>
    <property type="molecule type" value="Genomic_DNA"/>
</dbReference>
<sequence length="133" mass="15658">MNINFVIVFLFQCFTKKGEWIMNHYELFITIAKNLYTAVACYLMVLAIIFTLVMIVDEWYTNGFRYAMGGYILLILAFVLPWFWPIGALAVIILFIWPRLPDGIKNWLMLCFIAVFLIFSKDKNDAEEYHTGY</sequence>
<comment type="caution">
    <text evidence="1">The sequence shown here is derived from an EMBL/GenBank/DDBJ whole genome shotgun (WGS) entry which is preliminary data.</text>
</comment>
<reference evidence="1" key="1">
    <citation type="journal article" date="2012" name="Science">
        <title>Fermentation, hydrogen, and sulfur metabolism in multiple uncultivated bacterial phyla.</title>
        <authorList>
            <person name="Wrighton K.C."/>
            <person name="Thomas B.C."/>
            <person name="Sharon I."/>
            <person name="Miller C.S."/>
            <person name="Castelle C.J."/>
            <person name="VerBerkmoes N.C."/>
            <person name="Wilkins M.J."/>
            <person name="Hettich R.L."/>
            <person name="Lipton M.S."/>
            <person name="Williams K.H."/>
            <person name="Long P.E."/>
            <person name="Banfield J.F."/>
        </authorList>
    </citation>
    <scope>NUCLEOTIDE SEQUENCE [LARGE SCALE GENOMIC DNA]</scope>
</reference>
<evidence type="ECO:0000313" key="1">
    <source>
        <dbReference type="EMBL" id="EKD29962.1"/>
    </source>
</evidence>
<organism evidence="1">
    <name type="scientific">uncultured bacterium</name>
    <name type="common">gcode 4</name>
    <dbReference type="NCBI Taxonomy" id="1234023"/>
    <lineage>
        <taxon>Bacteria</taxon>
        <taxon>environmental samples</taxon>
    </lineage>
</organism>
<gene>
    <name evidence="1" type="ORF">ACD_78C00199G0004</name>
</gene>